<feature type="domain" description="Integrase catalytic" evidence="4">
    <location>
        <begin position="500"/>
        <end position="644"/>
    </location>
</feature>
<feature type="domain" description="CCHC-type" evidence="3">
    <location>
        <begin position="226"/>
        <end position="240"/>
    </location>
</feature>
<evidence type="ECO:0000313" key="5">
    <source>
        <dbReference type="RefSeq" id="XP_016491415.1"/>
    </source>
</evidence>
<name>A0A1S4BRA2_TOBAC</name>
<dbReference type="Gene3D" id="3.30.420.10">
    <property type="entry name" value="Ribonuclease H-like superfamily/Ribonuclease H"/>
    <property type="match status" value="1"/>
</dbReference>
<reference evidence="5" key="1">
    <citation type="submission" date="2025-08" db="UniProtKB">
        <authorList>
            <consortium name="RefSeq"/>
        </authorList>
    </citation>
    <scope>IDENTIFICATION</scope>
</reference>
<dbReference type="GO" id="GO:0008270">
    <property type="term" value="F:zinc ion binding"/>
    <property type="evidence" value="ECO:0007669"/>
    <property type="project" value="UniProtKB-KW"/>
</dbReference>
<feature type="coiled-coil region" evidence="2">
    <location>
        <begin position="315"/>
        <end position="377"/>
    </location>
</feature>
<dbReference type="OMA" id="AHIRLEN"/>
<dbReference type="OrthoDB" id="1751476at2759"/>
<dbReference type="Pfam" id="PF13976">
    <property type="entry name" value="gag_pre-integrs"/>
    <property type="match status" value="1"/>
</dbReference>
<dbReference type="STRING" id="4097.A0A1S4BRA2"/>
<evidence type="ECO:0000256" key="1">
    <source>
        <dbReference type="PROSITE-ProRule" id="PRU00047"/>
    </source>
</evidence>
<dbReference type="PROSITE" id="PS50994">
    <property type="entry name" value="INTEGRASE"/>
    <property type="match status" value="1"/>
</dbReference>
<evidence type="ECO:0000259" key="4">
    <source>
        <dbReference type="PROSITE" id="PS50994"/>
    </source>
</evidence>
<dbReference type="PANTHER" id="PTHR42648">
    <property type="entry name" value="TRANSPOSASE, PUTATIVE-RELATED"/>
    <property type="match status" value="1"/>
</dbReference>
<dbReference type="Pfam" id="PF00665">
    <property type="entry name" value="rve"/>
    <property type="match status" value="1"/>
</dbReference>
<dbReference type="SUPFAM" id="SSF53098">
    <property type="entry name" value="Ribonuclease H-like"/>
    <property type="match status" value="1"/>
</dbReference>
<dbReference type="SUPFAM" id="SSF57756">
    <property type="entry name" value="Retrovirus zinc finger-like domains"/>
    <property type="match status" value="1"/>
</dbReference>
<dbReference type="InterPro" id="IPR036397">
    <property type="entry name" value="RNaseH_sf"/>
</dbReference>
<dbReference type="Pfam" id="PF14223">
    <property type="entry name" value="Retrotran_gag_2"/>
    <property type="match status" value="1"/>
</dbReference>
<keyword evidence="1" id="KW-0863">Zinc-finger</keyword>
<dbReference type="KEGG" id="nta:107811077"/>
<dbReference type="PROSITE" id="PS50158">
    <property type="entry name" value="ZF_CCHC"/>
    <property type="match status" value="1"/>
</dbReference>
<evidence type="ECO:0008006" key="6">
    <source>
        <dbReference type="Google" id="ProtNLM"/>
    </source>
</evidence>
<dbReference type="InterPro" id="IPR001878">
    <property type="entry name" value="Znf_CCHC"/>
</dbReference>
<keyword evidence="1" id="KW-0479">Metal-binding</keyword>
<dbReference type="PANTHER" id="PTHR42648:SF21">
    <property type="entry name" value="CYSTEINE-RICH RLK (RECEPTOR-LIKE PROTEIN KINASE) 8"/>
    <property type="match status" value="1"/>
</dbReference>
<protein>
    <recommendedName>
        <fullName evidence="6">Retrovirus-related Pol polyprotein from transposon TNT 1-94</fullName>
    </recommendedName>
</protein>
<evidence type="ECO:0000256" key="2">
    <source>
        <dbReference type="SAM" id="Coils"/>
    </source>
</evidence>
<keyword evidence="1" id="KW-0862">Zinc</keyword>
<dbReference type="GO" id="GO:0003676">
    <property type="term" value="F:nucleic acid binding"/>
    <property type="evidence" value="ECO:0007669"/>
    <property type="project" value="InterPro"/>
</dbReference>
<dbReference type="RefSeq" id="XP_016491415.1">
    <property type="nucleotide sequence ID" value="XM_016635929.1"/>
</dbReference>
<keyword evidence="2" id="KW-0175">Coiled coil</keyword>
<gene>
    <name evidence="5" type="primary">LOC107811077</name>
</gene>
<sequence length="644" mass="74184">MAEDSELWDVICDCPYIPTKNVRDLPLTMPKTKKEYTDADKKAVEKNFRAKKILEIWEALQTAYEGTTQAKQSKIDMLTTEYELFRMNDDESIQDMHTRFISIINELHSLGEIIRKNKLVRKILSILPSSWESKVNVITEAKDLQELTIDELDGNLKTYEMKRKIDSERREPKTKKNLVLKAKSNDSSEEDSGMTYLTKRFQKMVRRNGGILKKGNSSRPKNYDLCHKCGKPGYFIKDCPLMKHKHSKYNPDKTAKRNPVPDKHFKRKRSADNVKLMSLASVLIDAYHSPVEDKDALTLELEEAEQTRDDLVVCVVDLKETISNLEDEKMVLTEKIASIEQERDDLVVVVVTYKETIENFSKEKETLVKRVTEIEEEGDDLLIVIADRRETIEGLGTESRPGNSEKGKEVANEAHIRLENELKAVKTRFGDLSFLKAIDDDAELWHKRLGHASFSLLNKLIQKEPVHVLPMSKFKEHKVYDASARGKHVKSSFKSKKDVSTSKPLDLLHMDMCGPMRVQSRGGKRYIFAIVHDYSRFTWTLCLRTKDETFEVFMAFVKKIQVKMESRVACIILDHGTRFDNAKFDEFYNENGITLNFSVLRTPQQNGVVEKKNRTLEEMARTMLMTVGLQRASGLKLSTLPATW</sequence>
<dbReference type="Gene3D" id="4.10.60.10">
    <property type="entry name" value="Zinc finger, CCHC-type"/>
    <property type="match status" value="1"/>
</dbReference>
<dbReference type="InterPro" id="IPR025724">
    <property type="entry name" value="GAG-pre-integrase_dom"/>
</dbReference>
<dbReference type="InterPro" id="IPR039537">
    <property type="entry name" value="Retrotran_Ty1/copia-like"/>
</dbReference>
<evidence type="ECO:0000259" key="3">
    <source>
        <dbReference type="PROSITE" id="PS50158"/>
    </source>
</evidence>
<proteinExistence type="predicted"/>
<dbReference type="AlphaFoldDB" id="A0A1S4BRA2"/>
<organism evidence="5">
    <name type="scientific">Nicotiana tabacum</name>
    <name type="common">Common tobacco</name>
    <dbReference type="NCBI Taxonomy" id="4097"/>
    <lineage>
        <taxon>Eukaryota</taxon>
        <taxon>Viridiplantae</taxon>
        <taxon>Streptophyta</taxon>
        <taxon>Embryophyta</taxon>
        <taxon>Tracheophyta</taxon>
        <taxon>Spermatophyta</taxon>
        <taxon>Magnoliopsida</taxon>
        <taxon>eudicotyledons</taxon>
        <taxon>Gunneridae</taxon>
        <taxon>Pentapetalae</taxon>
        <taxon>asterids</taxon>
        <taxon>lamiids</taxon>
        <taxon>Solanales</taxon>
        <taxon>Solanaceae</taxon>
        <taxon>Nicotianoideae</taxon>
        <taxon>Nicotianeae</taxon>
        <taxon>Nicotiana</taxon>
    </lineage>
</organism>
<dbReference type="InterPro" id="IPR036875">
    <property type="entry name" value="Znf_CCHC_sf"/>
</dbReference>
<dbReference type="InterPro" id="IPR001584">
    <property type="entry name" value="Integrase_cat-core"/>
</dbReference>
<dbReference type="InterPro" id="IPR012337">
    <property type="entry name" value="RNaseH-like_sf"/>
</dbReference>
<dbReference type="PaxDb" id="4097-A0A1S4BRA2"/>
<dbReference type="GO" id="GO:0015074">
    <property type="term" value="P:DNA integration"/>
    <property type="evidence" value="ECO:0007669"/>
    <property type="project" value="InterPro"/>
</dbReference>
<accession>A0A1S4BRA2</accession>